<keyword evidence="4" id="KW-0808">Transferase</keyword>
<feature type="modified residue" description="4-aspartylphosphate" evidence="6">
    <location>
        <position position="62"/>
    </location>
</feature>
<dbReference type="PANTHER" id="PTHR43047:SF72">
    <property type="entry name" value="OSMOSENSING HISTIDINE PROTEIN KINASE SLN1"/>
    <property type="match status" value="1"/>
</dbReference>
<dbReference type="InterPro" id="IPR005467">
    <property type="entry name" value="His_kinase_dom"/>
</dbReference>
<gene>
    <name evidence="10" type="ORF">U27_01858</name>
</gene>
<reference evidence="10" key="1">
    <citation type="journal article" date="2015" name="PeerJ">
        <title>First genomic representation of candidate bacterial phylum KSB3 points to enhanced environmental sensing as a trigger of wastewater bulking.</title>
        <authorList>
            <person name="Sekiguchi Y."/>
            <person name="Ohashi A."/>
            <person name="Parks D.H."/>
            <person name="Yamauchi T."/>
            <person name="Tyson G.W."/>
            <person name="Hugenholtz P."/>
        </authorList>
    </citation>
    <scope>NUCLEOTIDE SEQUENCE [LARGE SCALE GENOMIC DNA]</scope>
</reference>
<dbReference type="GO" id="GO:0000155">
    <property type="term" value="F:phosphorelay sensor kinase activity"/>
    <property type="evidence" value="ECO:0007669"/>
    <property type="project" value="InterPro"/>
</dbReference>
<dbReference type="GO" id="GO:0005886">
    <property type="term" value="C:plasma membrane"/>
    <property type="evidence" value="ECO:0007669"/>
    <property type="project" value="TreeGrafter"/>
</dbReference>
<dbReference type="PROSITE" id="PS50109">
    <property type="entry name" value="HIS_KIN"/>
    <property type="match status" value="1"/>
</dbReference>
<keyword evidence="5" id="KW-0418">Kinase</keyword>
<dbReference type="InterPro" id="IPR003661">
    <property type="entry name" value="HisK_dim/P_dom"/>
</dbReference>
<feature type="domain" description="Histidine kinase" evidence="8">
    <location>
        <begin position="189"/>
        <end position="407"/>
    </location>
</feature>
<evidence type="ECO:0000256" key="1">
    <source>
        <dbReference type="ARBA" id="ARBA00000085"/>
    </source>
</evidence>
<comment type="catalytic activity">
    <reaction evidence="1">
        <text>ATP + protein L-histidine = ADP + protein N-phospho-L-histidine.</text>
        <dbReference type="EC" id="2.7.13.3"/>
    </reaction>
</comment>
<dbReference type="InterPro" id="IPR036097">
    <property type="entry name" value="HisK_dim/P_sf"/>
</dbReference>
<dbReference type="EMBL" id="DF820463">
    <property type="protein sequence ID" value="GAK55027.1"/>
    <property type="molecule type" value="Genomic_DNA"/>
</dbReference>
<keyword evidence="11" id="KW-1185">Reference proteome</keyword>
<evidence type="ECO:0000256" key="6">
    <source>
        <dbReference type="PROSITE-ProRule" id="PRU00169"/>
    </source>
</evidence>
<dbReference type="InterPro" id="IPR036890">
    <property type="entry name" value="HATPase_C_sf"/>
</dbReference>
<dbReference type="SUPFAM" id="SSF55874">
    <property type="entry name" value="ATPase domain of HSP90 chaperone/DNA topoisomerase II/histidine kinase"/>
    <property type="match status" value="1"/>
</dbReference>
<dbReference type="InterPro" id="IPR003594">
    <property type="entry name" value="HATPase_dom"/>
</dbReference>
<dbReference type="AlphaFoldDB" id="A0A0S6WA98"/>
<organism evidence="10">
    <name type="scientific">Vecturithrix granuli</name>
    <dbReference type="NCBI Taxonomy" id="1499967"/>
    <lineage>
        <taxon>Bacteria</taxon>
        <taxon>Candidatus Moduliflexota</taxon>
        <taxon>Candidatus Vecturitrichia</taxon>
        <taxon>Candidatus Vecturitrichales</taxon>
        <taxon>Candidatus Vecturitrichaceae</taxon>
        <taxon>Candidatus Vecturithrix</taxon>
    </lineage>
</organism>
<dbReference type="InterPro" id="IPR001789">
    <property type="entry name" value="Sig_transdc_resp-reg_receiver"/>
</dbReference>
<dbReference type="Gene3D" id="3.40.50.2300">
    <property type="match status" value="1"/>
</dbReference>
<dbReference type="SUPFAM" id="SSF47384">
    <property type="entry name" value="Homodimeric domain of signal transducing histidine kinase"/>
    <property type="match status" value="1"/>
</dbReference>
<evidence type="ECO:0000313" key="11">
    <source>
        <dbReference type="Proteomes" id="UP000030661"/>
    </source>
</evidence>
<dbReference type="PROSITE" id="PS50110">
    <property type="entry name" value="RESPONSE_REGULATORY"/>
    <property type="match status" value="1"/>
</dbReference>
<dbReference type="PRINTS" id="PR00344">
    <property type="entry name" value="BCTRLSENSOR"/>
</dbReference>
<feature type="domain" description="Response regulatory" evidence="9">
    <location>
        <begin position="5"/>
        <end position="128"/>
    </location>
</feature>
<dbReference type="Proteomes" id="UP000030661">
    <property type="component" value="Unassembled WGS sequence"/>
</dbReference>
<dbReference type="Gene3D" id="1.10.287.130">
    <property type="match status" value="1"/>
</dbReference>
<dbReference type="CDD" id="cd00082">
    <property type="entry name" value="HisKA"/>
    <property type="match status" value="1"/>
</dbReference>
<feature type="coiled-coil region" evidence="7">
    <location>
        <begin position="137"/>
        <end position="182"/>
    </location>
</feature>
<accession>A0A0S6WA98</accession>
<dbReference type="SUPFAM" id="SSF52172">
    <property type="entry name" value="CheY-like"/>
    <property type="match status" value="1"/>
</dbReference>
<protein>
    <recommendedName>
        <fullName evidence="2">histidine kinase</fullName>
        <ecNumber evidence="2">2.7.13.3</ecNumber>
    </recommendedName>
</protein>
<evidence type="ECO:0000259" key="8">
    <source>
        <dbReference type="PROSITE" id="PS50109"/>
    </source>
</evidence>
<dbReference type="SMART" id="SM00388">
    <property type="entry name" value="HisKA"/>
    <property type="match status" value="1"/>
</dbReference>
<evidence type="ECO:0000256" key="2">
    <source>
        <dbReference type="ARBA" id="ARBA00012438"/>
    </source>
</evidence>
<evidence type="ECO:0000256" key="5">
    <source>
        <dbReference type="ARBA" id="ARBA00022777"/>
    </source>
</evidence>
<dbReference type="eggNOG" id="COG2205">
    <property type="taxonomic scope" value="Bacteria"/>
</dbReference>
<dbReference type="Pfam" id="PF00072">
    <property type="entry name" value="Response_reg"/>
    <property type="match status" value="1"/>
</dbReference>
<proteinExistence type="predicted"/>
<evidence type="ECO:0000256" key="4">
    <source>
        <dbReference type="ARBA" id="ARBA00022679"/>
    </source>
</evidence>
<evidence type="ECO:0000259" key="9">
    <source>
        <dbReference type="PROSITE" id="PS50110"/>
    </source>
</evidence>
<keyword evidence="3 6" id="KW-0597">Phosphoprotein</keyword>
<dbReference type="PANTHER" id="PTHR43047">
    <property type="entry name" value="TWO-COMPONENT HISTIDINE PROTEIN KINASE"/>
    <property type="match status" value="1"/>
</dbReference>
<dbReference type="SMART" id="SM00387">
    <property type="entry name" value="HATPase_c"/>
    <property type="match status" value="1"/>
</dbReference>
<dbReference type="EC" id="2.7.13.3" evidence="2"/>
<sequence>MSKPVILCVDDEKMILVSLKEQLKRHFGGDYRIETVESGEEALEVLEELNTEQIELPIVIADQIMPGMKGDALLIHLHHLLPRTLKILLTGQANADAVGNAVNYAKLYRYIAKPWEEADLKLTVAEALRSYFQDKQLEEQNRILQQLNRELERFNATLEQQVRDRTAELEAQKLELAELNASKDKFFSIISHDLRSPFNALLGFAQILSENLERYTLEEIQQKVIYIRTAAERLYALLENLLTWSRIQRGAIEYDPEPLDLAEIVEDNVALFMPNAEQKQIRLHNSIQAQTFVYADYSMLNTVIRNLTSNALKFTSSGDHVSLSVMVAERLVEVAVSDTGVGIPAEVLPTLLRIDTHHTRVGTAGEKGTGLGLVLCKELIEKNGGQLWVESEAGKGSTFKFTLPRPPSTDI</sequence>
<keyword evidence="7" id="KW-0175">Coiled coil</keyword>
<dbReference type="Gene3D" id="3.30.565.10">
    <property type="entry name" value="Histidine kinase-like ATPase, C-terminal domain"/>
    <property type="match status" value="1"/>
</dbReference>
<dbReference type="InterPro" id="IPR011006">
    <property type="entry name" value="CheY-like_superfamily"/>
</dbReference>
<evidence type="ECO:0000256" key="7">
    <source>
        <dbReference type="SAM" id="Coils"/>
    </source>
</evidence>
<evidence type="ECO:0000256" key="3">
    <source>
        <dbReference type="ARBA" id="ARBA00022553"/>
    </source>
</evidence>
<dbReference type="STRING" id="1499967.U27_01858"/>
<dbReference type="GO" id="GO:0009927">
    <property type="term" value="F:histidine phosphotransfer kinase activity"/>
    <property type="evidence" value="ECO:0007669"/>
    <property type="project" value="TreeGrafter"/>
</dbReference>
<dbReference type="HOGENOM" id="CLU_000445_114_72_0"/>
<dbReference type="Pfam" id="PF00512">
    <property type="entry name" value="HisKA"/>
    <property type="match status" value="1"/>
</dbReference>
<dbReference type="FunFam" id="3.30.565.10:FF:000006">
    <property type="entry name" value="Sensor histidine kinase WalK"/>
    <property type="match status" value="1"/>
</dbReference>
<dbReference type="SMART" id="SM00448">
    <property type="entry name" value="REC"/>
    <property type="match status" value="1"/>
</dbReference>
<name>A0A0S6WA98_VECG1</name>
<dbReference type="eggNOG" id="COG3437">
    <property type="taxonomic scope" value="Bacteria"/>
</dbReference>
<dbReference type="InterPro" id="IPR004358">
    <property type="entry name" value="Sig_transdc_His_kin-like_C"/>
</dbReference>
<evidence type="ECO:0000313" key="10">
    <source>
        <dbReference type="EMBL" id="GAK55027.1"/>
    </source>
</evidence>
<dbReference type="Pfam" id="PF02518">
    <property type="entry name" value="HATPase_c"/>
    <property type="match status" value="1"/>
</dbReference>